<dbReference type="GO" id="GO:0000166">
    <property type="term" value="F:nucleotide binding"/>
    <property type="evidence" value="ECO:0007669"/>
    <property type="project" value="InterPro"/>
</dbReference>
<dbReference type="SUPFAM" id="SSF47819">
    <property type="entry name" value="HRDC-like"/>
    <property type="match status" value="1"/>
</dbReference>
<sequence length="440" mass="47941">MSSVTTDATPAAADDAEAPEEEKAPAPLLTLRDGLTAVVDTPAGFAQVCADFGAGTGPVAIDAERASGYRYSARAYLIQLRREGSGTALVDPIAFESMAPLQDALGDTEWILHAATQDLPCLAEVGLTPTSLFDTELAGRLLGYPRVGLATLVETILGKSMRKEHSAVDWSTRPLPMPWLEYAALDVEVLVELKEIIEQELVDTGKDDWARQEFEHLLDHQAPVRVEPWRRTSGLHRVRGRRALAGVRELWETRDSIARERDVTPGRILPDSAIIEAAVAAPLTREALLKTKGFHGRGAERYSRQWAAALATARDLPEESLPSRSPRLDGPPVPRAWAEKDPVAARRLVIARKGMAALAAEHNLPVENIVTPDYLRRVLWTPPSARTEEQLTDEVAAALAELGARPWQIGLVTSVIVEAIISGDIEPPEPELTELPELPD</sequence>
<dbReference type="InterPro" id="IPR010997">
    <property type="entry name" value="HRDC-like_sf"/>
</dbReference>
<dbReference type="EMBL" id="CZKA01000016">
    <property type="protein sequence ID" value="CUR55087.1"/>
    <property type="molecule type" value="Genomic_DNA"/>
</dbReference>
<feature type="region of interest" description="Disordered" evidence="1">
    <location>
        <begin position="315"/>
        <end position="336"/>
    </location>
</feature>
<feature type="compositionally biased region" description="Low complexity" evidence="1">
    <location>
        <begin position="1"/>
        <end position="13"/>
    </location>
</feature>
<dbReference type="Pfam" id="PF18305">
    <property type="entry name" value="DNA_pol_A_exoN"/>
    <property type="match status" value="1"/>
</dbReference>
<dbReference type="SMART" id="SM00474">
    <property type="entry name" value="35EXOc"/>
    <property type="match status" value="1"/>
</dbReference>
<dbReference type="CDD" id="cd06142">
    <property type="entry name" value="RNaseD_exo"/>
    <property type="match status" value="1"/>
</dbReference>
<dbReference type="PANTHER" id="PTHR47649:SF1">
    <property type="entry name" value="RIBONUCLEASE D"/>
    <property type="match status" value="1"/>
</dbReference>
<dbReference type="InterPro" id="IPR002562">
    <property type="entry name" value="3'-5'_exonuclease_dom"/>
</dbReference>
<evidence type="ECO:0000259" key="2">
    <source>
        <dbReference type="PROSITE" id="PS50967"/>
    </source>
</evidence>
<dbReference type="GO" id="GO:0003676">
    <property type="term" value="F:nucleic acid binding"/>
    <property type="evidence" value="ECO:0007669"/>
    <property type="project" value="InterPro"/>
</dbReference>
<dbReference type="InterPro" id="IPR036397">
    <property type="entry name" value="RNaseH_sf"/>
</dbReference>
<dbReference type="AlphaFoldDB" id="A0A2P2BZ92"/>
<reference evidence="3" key="1">
    <citation type="submission" date="2015-08" db="EMBL/GenBank/DDBJ databases">
        <authorList>
            <person name="Babu N.S."/>
            <person name="Beckwith C.J."/>
            <person name="Beseler K.G."/>
            <person name="Brison A."/>
            <person name="Carone J.V."/>
            <person name="Caskin T.P."/>
            <person name="Diamond M."/>
            <person name="Durham M.E."/>
            <person name="Foxe J.M."/>
            <person name="Go M."/>
            <person name="Henderson B.A."/>
            <person name="Jones I.B."/>
            <person name="McGettigan J.A."/>
            <person name="Micheletti S.J."/>
            <person name="Nasrallah M.E."/>
            <person name="Ortiz D."/>
            <person name="Piller C.R."/>
            <person name="Privatt S.R."/>
            <person name="Schneider S.L."/>
            <person name="Sharp S."/>
            <person name="Smith T.C."/>
            <person name="Stanton J.D."/>
            <person name="Ullery H.E."/>
            <person name="Wilson R.J."/>
            <person name="Serrano M.G."/>
            <person name="Buck G."/>
            <person name="Lee V."/>
            <person name="Wang Y."/>
            <person name="Carvalho R."/>
            <person name="Voegtly L."/>
            <person name="Shi R."/>
            <person name="Duckworth R."/>
            <person name="Johnson A."/>
            <person name="Loviza R."/>
            <person name="Walstead R."/>
            <person name="Shah Z."/>
            <person name="Kiflezghi M."/>
            <person name="Wade K."/>
            <person name="Ball S.L."/>
            <person name="Bradley K.W."/>
            <person name="Asai D.J."/>
            <person name="Bowman C.A."/>
            <person name="Russell D.A."/>
            <person name="Pope W.H."/>
            <person name="Jacobs-Sera D."/>
            <person name="Hendrix R.W."/>
            <person name="Hatfull G.F."/>
        </authorList>
    </citation>
    <scope>NUCLEOTIDE SEQUENCE</scope>
</reference>
<dbReference type="GO" id="GO:0006139">
    <property type="term" value="P:nucleobase-containing compound metabolic process"/>
    <property type="evidence" value="ECO:0007669"/>
    <property type="project" value="InterPro"/>
</dbReference>
<protein>
    <submittedName>
        <fullName evidence="3">Ribonuclease D (Modular protein)</fullName>
    </submittedName>
</protein>
<dbReference type="PROSITE" id="PS50967">
    <property type="entry name" value="HRDC"/>
    <property type="match status" value="1"/>
</dbReference>
<name>A0A2P2BZ92_9ZZZZ</name>
<dbReference type="Gene3D" id="3.30.420.10">
    <property type="entry name" value="Ribonuclease H-like superfamily/Ribonuclease H"/>
    <property type="match status" value="1"/>
</dbReference>
<dbReference type="Pfam" id="PF00570">
    <property type="entry name" value="HRDC"/>
    <property type="match status" value="1"/>
</dbReference>
<dbReference type="InterPro" id="IPR002121">
    <property type="entry name" value="HRDC_dom"/>
</dbReference>
<dbReference type="SMART" id="SM00341">
    <property type="entry name" value="HRDC"/>
    <property type="match status" value="1"/>
</dbReference>
<dbReference type="InterPro" id="IPR044876">
    <property type="entry name" value="HRDC_dom_sf"/>
</dbReference>
<dbReference type="PANTHER" id="PTHR47649">
    <property type="entry name" value="RIBONUCLEASE D"/>
    <property type="match status" value="1"/>
</dbReference>
<gene>
    <name evidence="3" type="ORF">NOCA2230007</name>
</gene>
<feature type="region of interest" description="Disordered" evidence="1">
    <location>
        <begin position="1"/>
        <end position="26"/>
    </location>
</feature>
<proteinExistence type="predicted"/>
<dbReference type="InterPro" id="IPR051086">
    <property type="entry name" value="RNase_D-like"/>
</dbReference>
<dbReference type="Pfam" id="PF01612">
    <property type="entry name" value="DNA_pol_A_exo1"/>
    <property type="match status" value="1"/>
</dbReference>
<accession>A0A2P2BZ92</accession>
<organism evidence="3">
    <name type="scientific">metagenome</name>
    <dbReference type="NCBI Taxonomy" id="256318"/>
    <lineage>
        <taxon>unclassified sequences</taxon>
        <taxon>metagenomes</taxon>
    </lineage>
</organism>
<dbReference type="InterPro" id="IPR041605">
    <property type="entry name" value="Exo_C"/>
</dbReference>
<evidence type="ECO:0000256" key="1">
    <source>
        <dbReference type="SAM" id="MobiDB-lite"/>
    </source>
</evidence>
<dbReference type="GO" id="GO:0008408">
    <property type="term" value="F:3'-5' exonuclease activity"/>
    <property type="evidence" value="ECO:0007669"/>
    <property type="project" value="InterPro"/>
</dbReference>
<dbReference type="Gene3D" id="1.10.150.80">
    <property type="entry name" value="HRDC domain"/>
    <property type="match status" value="2"/>
</dbReference>
<dbReference type="SUPFAM" id="SSF53098">
    <property type="entry name" value="Ribonuclease H-like"/>
    <property type="match status" value="1"/>
</dbReference>
<evidence type="ECO:0000313" key="3">
    <source>
        <dbReference type="EMBL" id="CUR55087.1"/>
    </source>
</evidence>
<dbReference type="InterPro" id="IPR012337">
    <property type="entry name" value="RNaseH-like_sf"/>
</dbReference>
<feature type="domain" description="HRDC" evidence="2">
    <location>
        <begin position="240"/>
        <end position="320"/>
    </location>
</feature>